<reference evidence="1 2" key="1">
    <citation type="submission" date="2023-06" db="EMBL/GenBank/DDBJ databases">
        <authorList>
            <person name="Ham H."/>
            <person name="Park D.S."/>
        </authorList>
    </citation>
    <scope>NUCLEOTIDE SEQUENCE [LARGE SCALE GENOMIC DNA]</scope>
    <source>
        <strain evidence="1 2">KACC 17005</strain>
    </source>
</reference>
<evidence type="ECO:0000313" key="2">
    <source>
        <dbReference type="Proteomes" id="UP001242732"/>
    </source>
</evidence>
<keyword evidence="2" id="KW-1185">Reference proteome</keyword>
<accession>A0ABY9AV44</accession>
<dbReference type="GeneID" id="79793319"/>
<protein>
    <recommendedName>
        <fullName evidence="3">DoxX family membrane protein</fullName>
    </recommendedName>
</protein>
<sequence>MLPDLTHFLLHRAITAFALWVAGHVFKGLRFTIQTGPAAGPFWL</sequence>
<gene>
    <name evidence="1" type="ORF">QRO08_09425</name>
</gene>
<dbReference type="EMBL" id="CP127363">
    <property type="protein sequence ID" value="WIY50761.1"/>
    <property type="molecule type" value="Genomic_DNA"/>
</dbReference>
<dbReference type="Proteomes" id="UP001242732">
    <property type="component" value="Chromosome"/>
</dbReference>
<evidence type="ECO:0008006" key="3">
    <source>
        <dbReference type="Google" id="ProtNLM"/>
    </source>
</evidence>
<name>A0ABY9AV44_PARCI</name>
<proteinExistence type="predicted"/>
<organism evidence="1 2">
    <name type="scientific">Paracidovorax citrulli</name>
    <name type="common">Acidovorax citrulli</name>
    <dbReference type="NCBI Taxonomy" id="80869"/>
    <lineage>
        <taxon>Bacteria</taxon>
        <taxon>Pseudomonadati</taxon>
        <taxon>Pseudomonadota</taxon>
        <taxon>Betaproteobacteria</taxon>
        <taxon>Burkholderiales</taxon>
        <taxon>Comamonadaceae</taxon>
        <taxon>Paracidovorax</taxon>
    </lineage>
</organism>
<evidence type="ECO:0000313" key="1">
    <source>
        <dbReference type="EMBL" id="WIY50761.1"/>
    </source>
</evidence>
<dbReference type="RefSeq" id="WP_017438346.1">
    <property type="nucleotide sequence ID" value="NZ_CP023687.1"/>
</dbReference>